<evidence type="ECO:0000313" key="2">
    <source>
        <dbReference type="Proteomes" id="UP000235943"/>
    </source>
</evidence>
<sequence>MRRACRALRQIVAPAGAHRAPRVVEEPVTLAELMRPTEVDDWAWCPAEKQERLHAFGGRTRTCWTCRCETPTAVPRG</sequence>
<dbReference type="EMBL" id="POUC01000191">
    <property type="protein sequence ID" value="PNG19737.1"/>
    <property type="molecule type" value="Genomic_DNA"/>
</dbReference>
<dbReference type="RefSeq" id="WP_102911133.1">
    <property type="nucleotide sequence ID" value="NZ_POUC01000191.1"/>
</dbReference>
<evidence type="ECO:0000313" key="1">
    <source>
        <dbReference type="EMBL" id="PNG19737.1"/>
    </source>
</evidence>
<dbReference type="Proteomes" id="UP000235943">
    <property type="component" value="Unassembled WGS sequence"/>
</dbReference>
<protein>
    <submittedName>
        <fullName evidence="1">Uncharacterized protein</fullName>
    </submittedName>
</protein>
<proteinExistence type="predicted"/>
<accession>A0A2N8TL38</accession>
<comment type="caution">
    <text evidence="1">The sequence shown here is derived from an EMBL/GenBank/DDBJ whole genome shotgun (WGS) entry which is preliminary data.</text>
</comment>
<keyword evidence="2" id="KW-1185">Reference proteome</keyword>
<dbReference type="OrthoDB" id="4337973at2"/>
<reference evidence="1 2" key="1">
    <citation type="submission" date="2018-01" db="EMBL/GenBank/DDBJ databases">
        <title>Draft genome sequence of Streptomyces sp. 13K301.</title>
        <authorList>
            <person name="Sahin N."/>
            <person name="Saygin H."/>
            <person name="Ay H."/>
        </authorList>
    </citation>
    <scope>NUCLEOTIDE SEQUENCE [LARGE SCALE GENOMIC DNA]</scope>
    <source>
        <strain evidence="1 2">13K301</strain>
    </source>
</reference>
<name>A0A2N8TL38_9ACTN</name>
<dbReference type="AlphaFoldDB" id="A0A2N8TL38"/>
<gene>
    <name evidence="1" type="ORF">C1J00_24035</name>
</gene>
<organism evidence="1 2">
    <name type="scientific">Streptomyces cahuitamycinicus</name>
    <dbReference type="NCBI Taxonomy" id="2070367"/>
    <lineage>
        <taxon>Bacteria</taxon>
        <taxon>Bacillati</taxon>
        <taxon>Actinomycetota</taxon>
        <taxon>Actinomycetes</taxon>
        <taxon>Kitasatosporales</taxon>
        <taxon>Streptomycetaceae</taxon>
        <taxon>Streptomyces</taxon>
    </lineage>
</organism>